<reference evidence="1 2" key="1">
    <citation type="submission" date="2019-02" db="EMBL/GenBank/DDBJ databases">
        <title>Genome sequencing of the rare red list fungi Bondarzewia mesenterica.</title>
        <authorList>
            <person name="Buettner E."/>
            <person name="Kellner H."/>
        </authorList>
    </citation>
    <scope>NUCLEOTIDE SEQUENCE [LARGE SCALE GENOMIC DNA]</scope>
    <source>
        <strain evidence="1 2">DSM 108281</strain>
    </source>
</reference>
<dbReference type="Proteomes" id="UP000310158">
    <property type="component" value="Unassembled WGS sequence"/>
</dbReference>
<comment type="caution">
    <text evidence="1">The sequence shown here is derived from an EMBL/GenBank/DDBJ whole genome shotgun (WGS) entry which is preliminary data.</text>
</comment>
<dbReference type="SUPFAM" id="SSF53098">
    <property type="entry name" value="Ribonuclease H-like"/>
    <property type="match status" value="1"/>
</dbReference>
<dbReference type="Gene3D" id="3.30.420.10">
    <property type="entry name" value="Ribonuclease H-like superfamily/Ribonuclease H"/>
    <property type="match status" value="1"/>
</dbReference>
<dbReference type="OrthoDB" id="3044497at2759"/>
<dbReference type="EMBL" id="SGPL01000815">
    <property type="protein sequence ID" value="THH07034.1"/>
    <property type="molecule type" value="Genomic_DNA"/>
</dbReference>
<dbReference type="AlphaFoldDB" id="A0A4S4L6I7"/>
<evidence type="ECO:0008006" key="3">
    <source>
        <dbReference type="Google" id="ProtNLM"/>
    </source>
</evidence>
<keyword evidence="2" id="KW-1185">Reference proteome</keyword>
<gene>
    <name evidence="1" type="ORF">EW146_g9437</name>
</gene>
<organism evidence="1 2">
    <name type="scientific">Bondarzewia mesenterica</name>
    <dbReference type="NCBI Taxonomy" id="1095465"/>
    <lineage>
        <taxon>Eukaryota</taxon>
        <taxon>Fungi</taxon>
        <taxon>Dikarya</taxon>
        <taxon>Basidiomycota</taxon>
        <taxon>Agaricomycotina</taxon>
        <taxon>Agaricomycetes</taxon>
        <taxon>Russulales</taxon>
        <taxon>Bondarzewiaceae</taxon>
        <taxon>Bondarzewia</taxon>
    </lineage>
</organism>
<dbReference type="GO" id="GO:0003676">
    <property type="term" value="F:nucleic acid binding"/>
    <property type="evidence" value="ECO:0007669"/>
    <property type="project" value="InterPro"/>
</dbReference>
<sequence>LANRIGQGDPLSIILYLYYNTDLLDVPHGPKESATSFVDDAAFIAVGKTFSEMHKTLARMMKRAGGGIDWSKDHNSCFEDSKLALIDFSRRRDPDTTHPGKTTLARCPPLTLPSVTIHPSTSGASPTSPQVYRLYSSDACTLPSTTQDVLEVHVFLLPVPLLIDKVCHRAALRIASIPPKHPLYRPVRDGATFNRKTNCSPLHDLMHIYGLKPNTIETIYPIRHLRPSARPAFSTHIKKDKKAAIATDRKLKSIIRVYTDGSAIDNKVGAAAFLYREDRRGEEPKKLLYHLGSTHDHTVFEVEAVGLTLAAELIRRKSTDICQLTSISLDNQAAIAATNLRRPKPRYHILDKFIKQVDHLQDTRGGAY</sequence>
<accession>A0A4S4L6I7</accession>
<feature type="non-terminal residue" evidence="1">
    <location>
        <position position="1"/>
    </location>
</feature>
<proteinExistence type="predicted"/>
<dbReference type="InterPro" id="IPR012337">
    <property type="entry name" value="RNaseH-like_sf"/>
</dbReference>
<evidence type="ECO:0000313" key="2">
    <source>
        <dbReference type="Proteomes" id="UP000310158"/>
    </source>
</evidence>
<protein>
    <recommendedName>
        <fullName evidence="3">Reverse transcriptase domain-containing protein</fullName>
    </recommendedName>
</protein>
<evidence type="ECO:0000313" key="1">
    <source>
        <dbReference type="EMBL" id="THH07034.1"/>
    </source>
</evidence>
<dbReference type="InterPro" id="IPR036397">
    <property type="entry name" value="RNaseH_sf"/>
</dbReference>
<name>A0A4S4L6I7_9AGAM</name>